<dbReference type="CDD" id="cd00156">
    <property type="entry name" value="REC"/>
    <property type="match status" value="1"/>
</dbReference>
<dbReference type="Pfam" id="PF00512">
    <property type="entry name" value="HisKA"/>
    <property type="match status" value="1"/>
</dbReference>
<evidence type="ECO:0000256" key="5">
    <source>
        <dbReference type="ARBA" id="ARBA00022777"/>
    </source>
</evidence>
<dbReference type="PANTHER" id="PTHR43047:SF72">
    <property type="entry name" value="OSMOSENSING HISTIDINE PROTEIN KINASE SLN1"/>
    <property type="match status" value="1"/>
</dbReference>
<dbReference type="Pfam" id="PF00072">
    <property type="entry name" value="Response_reg"/>
    <property type="match status" value="1"/>
</dbReference>
<dbReference type="AlphaFoldDB" id="A0A0M2R979"/>
<dbReference type="PROSITE" id="PS50110">
    <property type="entry name" value="RESPONSE_REGULATORY"/>
    <property type="match status" value="1"/>
</dbReference>
<dbReference type="Gene3D" id="1.10.287.130">
    <property type="match status" value="1"/>
</dbReference>
<keyword evidence="4" id="KW-0808">Transferase</keyword>
<dbReference type="SUPFAM" id="SSF55874">
    <property type="entry name" value="ATPase domain of HSP90 chaperone/DNA topoisomerase II/histidine kinase"/>
    <property type="match status" value="1"/>
</dbReference>
<dbReference type="SMART" id="SM00448">
    <property type="entry name" value="REC"/>
    <property type="match status" value="1"/>
</dbReference>
<evidence type="ECO:0000313" key="12">
    <source>
        <dbReference type="Proteomes" id="UP000034491"/>
    </source>
</evidence>
<dbReference type="EC" id="2.7.13.3" evidence="2"/>
<keyword evidence="12" id="KW-1185">Reference proteome</keyword>
<dbReference type="InterPro" id="IPR000700">
    <property type="entry name" value="PAS-assoc_C"/>
</dbReference>
<dbReference type="SMART" id="SM00086">
    <property type="entry name" value="PAC"/>
    <property type="match status" value="1"/>
</dbReference>
<comment type="caution">
    <text evidence="11">The sequence shown here is derived from an EMBL/GenBank/DDBJ whole genome shotgun (WGS) entry which is preliminary data.</text>
</comment>
<evidence type="ECO:0000259" key="10">
    <source>
        <dbReference type="PROSITE" id="PS50113"/>
    </source>
</evidence>
<dbReference type="InterPro" id="IPR000014">
    <property type="entry name" value="PAS"/>
</dbReference>
<dbReference type="InterPro" id="IPR003661">
    <property type="entry name" value="HisK_dim/P_dom"/>
</dbReference>
<accession>A0A0M2R979</accession>
<dbReference type="SUPFAM" id="SSF52172">
    <property type="entry name" value="CheY-like"/>
    <property type="match status" value="1"/>
</dbReference>
<dbReference type="PROSITE" id="PS50113">
    <property type="entry name" value="PAC"/>
    <property type="match status" value="1"/>
</dbReference>
<feature type="region of interest" description="Disordered" evidence="7">
    <location>
        <begin position="451"/>
        <end position="475"/>
    </location>
</feature>
<dbReference type="Gene3D" id="3.30.565.10">
    <property type="entry name" value="Histidine kinase-like ATPase, C-terminal domain"/>
    <property type="match status" value="1"/>
</dbReference>
<comment type="catalytic activity">
    <reaction evidence="1">
        <text>ATP + protein L-histidine = ADP + protein N-phospho-L-histidine.</text>
        <dbReference type="EC" id="2.7.13.3"/>
    </reaction>
</comment>
<keyword evidence="3" id="KW-0597">Phosphoprotein</keyword>
<dbReference type="PRINTS" id="PR00344">
    <property type="entry name" value="BCTRLSENSOR"/>
</dbReference>
<dbReference type="Gene3D" id="3.40.50.2300">
    <property type="match status" value="1"/>
</dbReference>
<evidence type="ECO:0000256" key="7">
    <source>
        <dbReference type="SAM" id="MobiDB-lite"/>
    </source>
</evidence>
<dbReference type="InterPro" id="IPR004358">
    <property type="entry name" value="Sig_transdc_His_kin-like_C"/>
</dbReference>
<dbReference type="SMART" id="SM00388">
    <property type="entry name" value="HisKA"/>
    <property type="match status" value="1"/>
</dbReference>
<evidence type="ECO:0000256" key="1">
    <source>
        <dbReference type="ARBA" id="ARBA00000085"/>
    </source>
</evidence>
<dbReference type="SUPFAM" id="SSF55785">
    <property type="entry name" value="PYP-like sensor domain (PAS domain)"/>
    <property type="match status" value="1"/>
</dbReference>
<dbReference type="GO" id="GO:0009927">
    <property type="term" value="F:histidine phosphotransfer kinase activity"/>
    <property type="evidence" value="ECO:0007669"/>
    <property type="project" value="TreeGrafter"/>
</dbReference>
<protein>
    <recommendedName>
        <fullName evidence="2">histidine kinase</fullName>
        <ecNumber evidence="2">2.7.13.3</ecNumber>
    </recommendedName>
</protein>
<dbReference type="Gene3D" id="2.10.70.100">
    <property type="match status" value="1"/>
</dbReference>
<dbReference type="Pfam" id="PF08447">
    <property type="entry name" value="PAS_3"/>
    <property type="match status" value="1"/>
</dbReference>
<dbReference type="CDD" id="cd00082">
    <property type="entry name" value="HisKA"/>
    <property type="match status" value="1"/>
</dbReference>
<dbReference type="InterPro" id="IPR011006">
    <property type="entry name" value="CheY-like_superfamily"/>
</dbReference>
<gene>
    <name evidence="11" type="ORF">WH95_02415</name>
</gene>
<evidence type="ECO:0000256" key="2">
    <source>
        <dbReference type="ARBA" id="ARBA00012438"/>
    </source>
</evidence>
<name>A0A0M2R979_9PROT</name>
<dbReference type="InterPro" id="IPR005467">
    <property type="entry name" value="His_kinase_dom"/>
</dbReference>
<dbReference type="PATRIC" id="fig|1549748.8.peg.1063"/>
<feature type="domain" description="Histidine kinase" evidence="8">
    <location>
        <begin position="305"/>
        <end position="557"/>
    </location>
</feature>
<reference evidence="11 12" key="1">
    <citation type="submission" date="2015-03" db="EMBL/GenBank/DDBJ databases">
        <title>Genome sequence of Kiloniella sp. P1-1, isolated from the gut microflora of Pacific white shrimp, Penaeus vannamei.</title>
        <authorList>
            <person name="Shao Z."/>
            <person name="Wang L."/>
            <person name="Li X."/>
        </authorList>
    </citation>
    <scope>NUCLEOTIDE SEQUENCE [LARGE SCALE GENOMIC DNA]</scope>
    <source>
        <strain evidence="11 12">P1-1</strain>
    </source>
</reference>
<organism evidence="11 12">
    <name type="scientific">Kiloniella litopenaei</name>
    <dbReference type="NCBI Taxonomy" id="1549748"/>
    <lineage>
        <taxon>Bacteria</taxon>
        <taxon>Pseudomonadati</taxon>
        <taxon>Pseudomonadota</taxon>
        <taxon>Alphaproteobacteria</taxon>
        <taxon>Rhodospirillales</taxon>
        <taxon>Kiloniellaceae</taxon>
        <taxon>Kiloniella</taxon>
    </lineage>
</organism>
<evidence type="ECO:0000313" key="11">
    <source>
        <dbReference type="EMBL" id="KKJ78211.1"/>
    </source>
</evidence>
<feature type="domain" description="PAC" evidence="10">
    <location>
        <begin position="235"/>
        <end position="287"/>
    </location>
</feature>
<dbReference type="Gene3D" id="3.30.450.20">
    <property type="entry name" value="PAS domain"/>
    <property type="match status" value="1"/>
</dbReference>
<dbReference type="InterPro" id="IPR001610">
    <property type="entry name" value="PAC"/>
</dbReference>
<evidence type="ECO:0000259" key="8">
    <source>
        <dbReference type="PROSITE" id="PS50109"/>
    </source>
</evidence>
<dbReference type="Proteomes" id="UP000034491">
    <property type="component" value="Unassembled WGS sequence"/>
</dbReference>
<dbReference type="GO" id="GO:0000155">
    <property type="term" value="F:phosphorelay sensor kinase activity"/>
    <property type="evidence" value="ECO:0007669"/>
    <property type="project" value="InterPro"/>
</dbReference>
<evidence type="ECO:0000256" key="3">
    <source>
        <dbReference type="ARBA" id="ARBA00022553"/>
    </source>
</evidence>
<dbReference type="InterPro" id="IPR036097">
    <property type="entry name" value="HisK_dim/P_sf"/>
</dbReference>
<dbReference type="EMBL" id="LANI01000002">
    <property type="protein sequence ID" value="KKJ78211.1"/>
    <property type="molecule type" value="Genomic_DNA"/>
</dbReference>
<feature type="domain" description="Response regulatory" evidence="9">
    <location>
        <begin position="20"/>
        <end position="134"/>
    </location>
</feature>
<dbReference type="GO" id="GO:0005886">
    <property type="term" value="C:plasma membrane"/>
    <property type="evidence" value="ECO:0007669"/>
    <property type="project" value="TreeGrafter"/>
</dbReference>
<evidence type="ECO:0000259" key="9">
    <source>
        <dbReference type="PROSITE" id="PS50110"/>
    </source>
</evidence>
<feature type="compositionally biased region" description="Polar residues" evidence="7">
    <location>
        <begin position="454"/>
        <end position="475"/>
    </location>
</feature>
<dbReference type="InterPro" id="IPR036890">
    <property type="entry name" value="HATPase_C_sf"/>
</dbReference>
<dbReference type="OrthoDB" id="8477115at2"/>
<sequence length="557" mass="61701">MADLVSHEWQHLCATALPIPVLYVDDDADFVEEVKQTLKPLGYKLTSAPTAHDALDLQNISPAFLVIINHTLPDGSGLDLVKTLLAGNPQLQTVFITSQATEAKAAEALRAGVTCYINKDPKSIFFDVLPAILERALLRAETAKTQQNLETEIKQSQLRLSQAVTMAELGFWEWDETRNTALYYSPELLKIYEMDASQIDLGSWTANKDLKHLHPDDFENYRYKSHFHDGTADRFDVEFRIIKNNGSIAHLREIGQAIKNDEGKIIRSYGTVQDITRTKNTEQTLQLALSEAEKANTAKSSFLATMSHELRTPLNAILGFSEILTEEHFGPLGSDKYKNYAKDIHHSGSHLLNLISNILEVSSAEAGQLELEKESLSLCRVVQECYEEAGPLFAKAALQTKLEIPNKALSVEADARALRQILFNLFTNAVKFTPANGSLAVELNKVTLVPSDTPPTKTNNDQISEQTNNDFGNNNKMVRRSHARISVTDTGIGMTPRDLSKIQQPFARTNINPHLSQEGMGLGLTIVKSLIEAHNGTMEIQSSPGEGTTVQVFLPLQ</sequence>
<dbReference type="InterPro" id="IPR003594">
    <property type="entry name" value="HATPase_dom"/>
</dbReference>
<proteinExistence type="predicted"/>
<dbReference type="SUPFAM" id="SSF47384">
    <property type="entry name" value="Homodimeric domain of signal transducing histidine kinase"/>
    <property type="match status" value="1"/>
</dbReference>
<dbReference type="SMART" id="SM00387">
    <property type="entry name" value="HATPase_c"/>
    <property type="match status" value="1"/>
</dbReference>
<dbReference type="InterPro" id="IPR035965">
    <property type="entry name" value="PAS-like_dom_sf"/>
</dbReference>
<dbReference type="PANTHER" id="PTHR43047">
    <property type="entry name" value="TWO-COMPONENT HISTIDINE PROTEIN KINASE"/>
    <property type="match status" value="1"/>
</dbReference>
<dbReference type="PROSITE" id="PS50109">
    <property type="entry name" value="HIS_KIN"/>
    <property type="match status" value="1"/>
</dbReference>
<dbReference type="STRING" id="1549748.WH95_02415"/>
<dbReference type="InterPro" id="IPR001789">
    <property type="entry name" value="Sig_transdc_resp-reg_receiver"/>
</dbReference>
<evidence type="ECO:0000256" key="6">
    <source>
        <dbReference type="PROSITE-ProRule" id="PRU00169"/>
    </source>
</evidence>
<comment type="caution">
    <text evidence="6">Lacks conserved residue(s) required for the propagation of feature annotation.</text>
</comment>
<dbReference type="RefSeq" id="WP_046502525.1">
    <property type="nucleotide sequence ID" value="NZ_LANI01000002.1"/>
</dbReference>
<dbReference type="Pfam" id="PF02518">
    <property type="entry name" value="HATPase_c"/>
    <property type="match status" value="1"/>
</dbReference>
<evidence type="ECO:0000256" key="4">
    <source>
        <dbReference type="ARBA" id="ARBA00022679"/>
    </source>
</evidence>
<dbReference type="InterPro" id="IPR013655">
    <property type="entry name" value="PAS_fold_3"/>
</dbReference>
<dbReference type="CDD" id="cd00130">
    <property type="entry name" value="PAS"/>
    <property type="match status" value="1"/>
</dbReference>
<keyword evidence="5" id="KW-0418">Kinase</keyword>